<dbReference type="InterPro" id="IPR011006">
    <property type="entry name" value="CheY-like_superfamily"/>
</dbReference>
<dbReference type="SMART" id="SM00850">
    <property type="entry name" value="LytTR"/>
    <property type="match status" value="1"/>
</dbReference>
<dbReference type="GO" id="GO:0003677">
    <property type="term" value="F:DNA binding"/>
    <property type="evidence" value="ECO:0007669"/>
    <property type="project" value="InterPro"/>
</dbReference>
<dbReference type="eggNOG" id="COG3279">
    <property type="taxonomic scope" value="Bacteria"/>
</dbReference>
<dbReference type="PANTHER" id="PTHR37299">
    <property type="entry name" value="TRANSCRIPTIONAL REGULATOR-RELATED"/>
    <property type="match status" value="1"/>
</dbReference>
<dbReference type="AlphaFoldDB" id="A0A0P7XXG9"/>
<reference evidence="3 4" key="1">
    <citation type="submission" date="2015-09" db="EMBL/GenBank/DDBJ databases">
        <title>Identification and resolution of microdiversity through metagenomic sequencing of parallel consortia.</title>
        <authorList>
            <person name="Nelson W.C."/>
            <person name="Romine M.F."/>
            <person name="Lindemann S.R."/>
        </authorList>
    </citation>
    <scope>NUCLEOTIDE SEQUENCE [LARGE SCALE GENOMIC DNA]</scope>
    <source>
        <strain evidence="3">HL-49</strain>
    </source>
</reference>
<dbReference type="SMART" id="SM00448">
    <property type="entry name" value="REC"/>
    <property type="match status" value="1"/>
</dbReference>
<evidence type="ECO:0000313" key="3">
    <source>
        <dbReference type="EMBL" id="KPQ05977.1"/>
    </source>
</evidence>
<sequence length="243" mass="28270">MIKTILIDDERHALESLKMLLERLFPEKFDFLALSNSVDQAIPAIQEHKPELIFLDIQMPQKNGFTLLEVMPQRDFEVIFTTAHQDHAINAFKHAAFDYLLKPIDSTELQKSIIRYEESKKSDPLLSKLESLDIQLNGLDIITFSTFDGIEFVEFDEIIYLKADRNYTTLVMENNRQLLISKSIGQLESRLPENRFIRVHQSYSVNVTKILRYDKAENYLILKSGEKLSVSVRKNTNLTKRFA</sequence>
<dbReference type="Gene3D" id="2.40.50.1020">
    <property type="entry name" value="LytTr DNA-binding domain"/>
    <property type="match status" value="1"/>
</dbReference>
<dbReference type="PATRIC" id="fig|1305737.6.peg.940"/>
<dbReference type="InterPro" id="IPR007492">
    <property type="entry name" value="LytTR_DNA-bd_dom"/>
</dbReference>
<dbReference type="Pfam" id="PF04397">
    <property type="entry name" value="LytTR"/>
    <property type="match status" value="1"/>
</dbReference>
<evidence type="ECO:0000259" key="1">
    <source>
        <dbReference type="SMART" id="SM00448"/>
    </source>
</evidence>
<dbReference type="InterPro" id="IPR046947">
    <property type="entry name" value="LytR-like"/>
</dbReference>
<dbReference type="GO" id="GO:0000156">
    <property type="term" value="F:phosphorelay response regulator activity"/>
    <property type="evidence" value="ECO:0007669"/>
    <property type="project" value="InterPro"/>
</dbReference>
<name>A0A0P7XXG9_9BACT</name>
<organism evidence="3 4">
    <name type="scientific">Algoriphagus marincola HL-49</name>
    <dbReference type="NCBI Taxonomy" id="1305737"/>
    <lineage>
        <taxon>Bacteria</taxon>
        <taxon>Pseudomonadati</taxon>
        <taxon>Bacteroidota</taxon>
        <taxon>Cytophagia</taxon>
        <taxon>Cytophagales</taxon>
        <taxon>Cyclobacteriaceae</taxon>
        <taxon>Algoriphagus</taxon>
    </lineage>
</organism>
<dbReference type="SUPFAM" id="SSF52172">
    <property type="entry name" value="CheY-like"/>
    <property type="match status" value="1"/>
</dbReference>
<feature type="domain" description="Response regulatory" evidence="1">
    <location>
        <begin position="2"/>
        <end position="113"/>
    </location>
</feature>
<dbReference type="Gene3D" id="3.40.50.2300">
    <property type="match status" value="1"/>
</dbReference>
<dbReference type="InterPro" id="IPR001789">
    <property type="entry name" value="Sig_transdc_resp-reg_receiver"/>
</dbReference>
<dbReference type="STRING" id="1305737.GCA_000526355_00536"/>
<dbReference type="Proteomes" id="UP000050421">
    <property type="component" value="Unassembled WGS sequence"/>
</dbReference>
<dbReference type="OrthoDB" id="1646880at2"/>
<dbReference type="Pfam" id="PF00072">
    <property type="entry name" value="Response_reg"/>
    <property type="match status" value="1"/>
</dbReference>
<protein>
    <submittedName>
        <fullName evidence="3">Two component signal transduction system LytR family response regulator</fullName>
    </submittedName>
</protein>
<comment type="caution">
    <text evidence="3">The sequence shown here is derived from an EMBL/GenBank/DDBJ whole genome shotgun (WGS) entry which is preliminary data.</text>
</comment>
<feature type="domain" description="HTH LytTR-type" evidence="2">
    <location>
        <begin position="148"/>
        <end position="243"/>
    </location>
</feature>
<dbReference type="PANTHER" id="PTHR37299:SF1">
    <property type="entry name" value="STAGE 0 SPORULATION PROTEIN A HOMOLOG"/>
    <property type="match status" value="1"/>
</dbReference>
<gene>
    <name evidence="3" type="ORF">HLUCCX10_17875</name>
</gene>
<evidence type="ECO:0000313" key="4">
    <source>
        <dbReference type="Proteomes" id="UP000050421"/>
    </source>
</evidence>
<evidence type="ECO:0000259" key="2">
    <source>
        <dbReference type="SMART" id="SM00850"/>
    </source>
</evidence>
<accession>A0A0P7XXG9</accession>
<proteinExistence type="predicted"/>
<dbReference type="EMBL" id="LJXT01000184">
    <property type="protein sequence ID" value="KPQ05977.1"/>
    <property type="molecule type" value="Genomic_DNA"/>
</dbReference>